<reference evidence="2" key="1">
    <citation type="submission" date="2023-10" db="EMBL/GenBank/DDBJ databases">
        <authorList>
            <person name="Chen Y."/>
            <person name="Shah S."/>
            <person name="Dougan E. K."/>
            <person name="Thang M."/>
            <person name="Chan C."/>
        </authorList>
    </citation>
    <scope>NUCLEOTIDE SEQUENCE [LARGE SCALE GENOMIC DNA]</scope>
</reference>
<evidence type="ECO:0000256" key="1">
    <source>
        <dbReference type="SAM" id="MobiDB-lite"/>
    </source>
</evidence>
<feature type="compositionally biased region" description="Polar residues" evidence="1">
    <location>
        <begin position="129"/>
        <end position="138"/>
    </location>
</feature>
<keyword evidence="3" id="KW-1185">Reference proteome</keyword>
<protein>
    <submittedName>
        <fullName evidence="2">Uncharacterized protein</fullName>
    </submittedName>
</protein>
<accession>A0ABN9RU38</accession>
<dbReference type="Proteomes" id="UP001189429">
    <property type="component" value="Unassembled WGS sequence"/>
</dbReference>
<evidence type="ECO:0000313" key="2">
    <source>
        <dbReference type="EMBL" id="CAK0821925.1"/>
    </source>
</evidence>
<comment type="caution">
    <text evidence="2">The sequence shown here is derived from an EMBL/GenBank/DDBJ whole genome shotgun (WGS) entry which is preliminary data.</text>
</comment>
<feature type="region of interest" description="Disordered" evidence="1">
    <location>
        <begin position="88"/>
        <end position="138"/>
    </location>
</feature>
<evidence type="ECO:0000313" key="3">
    <source>
        <dbReference type="Proteomes" id="UP001189429"/>
    </source>
</evidence>
<feature type="region of interest" description="Disordered" evidence="1">
    <location>
        <begin position="20"/>
        <end position="53"/>
    </location>
</feature>
<sequence length="138" mass="14195">MLQLPTAPIGLGWMGWAIGGPRRGSTGEGPVPAHPPRPRPARPQGAPSWAAREGGAGVVRALRFKLTELELRCSSQSVRSELFPLPTGVGANLARRRRTTPGAGAPSARGDFPRRGLGSGLSAGLAPPVTSTSAPSAY</sequence>
<gene>
    <name evidence="2" type="ORF">PCOR1329_LOCUS23059</name>
</gene>
<dbReference type="EMBL" id="CAUYUJ010007779">
    <property type="protein sequence ID" value="CAK0821925.1"/>
    <property type="molecule type" value="Genomic_DNA"/>
</dbReference>
<organism evidence="2 3">
    <name type="scientific">Prorocentrum cordatum</name>
    <dbReference type="NCBI Taxonomy" id="2364126"/>
    <lineage>
        <taxon>Eukaryota</taxon>
        <taxon>Sar</taxon>
        <taxon>Alveolata</taxon>
        <taxon>Dinophyceae</taxon>
        <taxon>Prorocentrales</taxon>
        <taxon>Prorocentraceae</taxon>
        <taxon>Prorocentrum</taxon>
    </lineage>
</organism>
<feature type="compositionally biased region" description="Low complexity" evidence="1">
    <location>
        <begin position="42"/>
        <end position="53"/>
    </location>
</feature>
<proteinExistence type="predicted"/>
<name>A0ABN9RU38_9DINO</name>